<proteinExistence type="predicted"/>
<evidence type="ECO:0000256" key="1">
    <source>
        <dbReference type="SAM" id="MobiDB-lite"/>
    </source>
</evidence>
<gene>
    <name evidence="2" type="ORF">JMA_10830</name>
</gene>
<feature type="region of interest" description="Disordered" evidence="1">
    <location>
        <begin position="1"/>
        <end position="21"/>
    </location>
</feature>
<evidence type="ECO:0000313" key="2">
    <source>
        <dbReference type="EMBL" id="AJD90400.1"/>
    </source>
</evidence>
<keyword evidence="3" id="KW-1185">Reference proteome</keyword>
<protein>
    <submittedName>
        <fullName evidence="2">Uncharacterized protein</fullName>
    </submittedName>
</protein>
<dbReference type="BioCyc" id="JESP1508404:G14D9-10315-MONOMER"/>
<feature type="compositionally biased region" description="Basic residues" evidence="1">
    <location>
        <begin position="9"/>
        <end position="21"/>
    </location>
</feature>
<accession>A0A0B5AJ82</accession>
<name>A0A0B5AJ82_9BACL</name>
<organism evidence="2 3">
    <name type="scientific">Jeotgalibacillus malaysiensis</name>
    <dbReference type="NCBI Taxonomy" id="1508404"/>
    <lineage>
        <taxon>Bacteria</taxon>
        <taxon>Bacillati</taxon>
        <taxon>Bacillota</taxon>
        <taxon>Bacilli</taxon>
        <taxon>Bacillales</taxon>
        <taxon>Caryophanaceae</taxon>
        <taxon>Jeotgalibacillus</taxon>
    </lineage>
</organism>
<dbReference type="Proteomes" id="UP000031449">
    <property type="component" value="Chromosome"/>
</dbReference>
<evidence type="ECO:0000313" key="3">
    <source>
        <dbReference type="Proteomes" id="UP000031449"/>
    </source>
</evidence>
<dbReference type="KEGG" id="jeo:JMA_10830"/>
<dbReference type="EMBL" id="CP009416">
    <property type="protein sequence ID" value="AJD90400.1"/>
    <property type="molecule type" value="Genomic_DNA"/>
</dbReference>
<sequence>MTDETPQAKPRRRGWRHKTAHLLKSVPLKRKSTAYFNKAYF</sequence>
<dbReference type="AlphaFoldDB" id="A0A0B5AJ82"/>
<dbReference type="HOGENOM" id="CLU_3271335_0_0_9"/>
<reference evidence="2 3" key="1">
    <citation type="submission" date="2014-08" db="EMBL/GenBank/DDBJ databases">
        <title>Complete genome of a marine bacteria Jeotgalibacillus malaysiensis.</title>
        <authorList>
            <person name="Yaakop A.S."/>
            <person name="Chan K.-G."/>
            <person name="Goh K.M."/>
        </authorList>
    </citation>
    <scope>NUCLEOTIDE SEQUENCE [LARGE SCALE GENOMIC DNA]</scope>
    <source>
        <strain evidence="2 3">D5</strain>
    </source>
</reference>